<dbReference type="PROSITE" id="PS50929">
    <property type="entry name" value="ABC_TM1F"/>
    <property type="match status" value="1"/>
</dbReference>
<gene>
    <name evidence="9" type="ORF">X943_004024</name>
</gene>
<dbReference type="SUPFAM" id="SSF90123">
    <property type="entry name" value="ABC transporter transmembrane region"/>
    <property type="match status" value="1"/>
</dbReference>
<organism evidence="9 10">
    <name type="scientific">Babesia divergens</name>
    <dbReference type="NCBI Taxonomy" id="32595"/>
    <lineage>
        <taxon>Eukaryota</taxon>
        <taxon>Sar</taxon>
        <taxon>Alveolata</taxon>
        <taxon>Apicomplexa</taxon>
        <taxon>Aconoidasida</taxon>
        <taxon>Piroplasmida</taxon>
        <taxon>Babesiidae</taxon>
        <taxon>Babesia</taxon>
    </lineage>
</organism>
<dbReference type="GO" id="GO:0005524">
    <property type="term" value="F:ATP binding"/>
    <property type="evidence" value="ECO:0007669"/>
    <property type="project" value="UniProtKB-KW"/>
</dbReference>
<keyword evidence="1" id="KW-0813">Transport</keyword>
<evidence type="ECO:0000256" key="5">
    <source>
        <dbReference type="ARBA" id="ARBA00022989"/>
    </source>
</evidence>
<protein>
    <submittedName>
        <fullName evidence="9">ATP-BINDING CASSETTE TRANSPORTER</fullName>
    </submittedName>
</protein>
<sequence>MTKKTYRLKSFETSGLFSLIFFGWVHSWMQYLCDEFVHIDELHPLPKSDEISYWQPIFSKHISDGLLRLEKSEYEKANPDESGKLTKPYRHIILRALFLTFWRRGLIVLFANVLMNTIAVGTSLLLKHLVGLMAAPNRSLYSIVGMILVIVGVEFVCGVLSQHILYYFERVHVNMESVLTVTLFQHGMCHRRAYSSATYGCSVMEGCKGVVHSWPCEDSGCSSNPLKCPARRHQNKELSPSMYVYLFVDIYHIVCMIDAVVEIVRLLCTVVMSMVVISKSMGVNVLGPCLIIIGLVVSMILIEVANGHAWLHTLQSKDDRVARTTEAITHLNVLKVMGIEDVAYSMIQNSRDDEMMVIKTRTGLHSINIYLNSILGVCVLLFVLLDYVRSLESSTQNGTFDLSTPITVMFLIDKITAASITLPKTLKTVVEATTSIARVEKFLRTCSPNFYLKRRADSAPKEMEGIQTLEKEPKGISSDTVVQFQNAAFTWTNSREDLLSGKNCETPLLTNIDFEVKRGDIKIITGVVASI</sequence>
<proteinExistence type="predicted"/>
<dbReference type="InterPro" id="IPR050173">
    <property type="entry name" value="ABC_transporter_C-like"/>
</dbReference>
<dbReference type="Proteomes" id="UP001195914">
    <property type="component" value="Unassembled WGS sequence"/>
</dbReference>
<dbReference type="GO" id="GO:0016020">
    <property type="term" value="C:membrane"/>
    <property type="evidence" value="ECO:0007669"/>
    <property type="project" value="InterPro"/>
</dbReference>
<evidence type="ECO:0000256" key="3">
    <source>
        <dbReference type="ARBA" id="ARBA00022741"/>
    </source>
</evidence>
<feature type="transmembrane region" description="Helical" evidence="7">
    <location>
        <begin position="281"/>
        <end position="302"/>
    </location>
</feature>
<reference evidence="9" key="1">
    <citation type="journal article" date="2014" name="Nucleic Acids Res.">
        <title>The evolutionary dynamics of variant antigen genes in Babesia reveal a history of genomic innovation underlying host-parasite interaction.</title>
        <authorList>
            <person name="Jackson A.P."/>
            <person name="Otto T.D."/>
            <person name="Darby A."/>
            <person name="Ramaprasad A."/>
            <person name="Xia D."/>
            <person name="Echaide I.E."/>
            <person name="Farber M."/>
            <person name="Gahlot S."/>
            <person name="Gamble J."/>
            <person name="Gupta D."/>
            <person name="Gupta Y."/>
            <person name="Jackson L."/>
            <person name="Malandrin L."/>
            <person name="Malas T.B."/>
            <person name="Moussa E."/>
            <person name="Nair M."/>
            <person name="Reid A.J."/>
            <person name="Sanders M."/>
            <person name="Sharma J."/>
            <person name="Tracey A."/>
            <person name="Quail M.A."/>
            <person name="Weir W."/>
            <person name="Wastling J.M."/>
            <person name="Hall N."/>
            <person name="Willadsen P."/>
            <person name="Lingelbach K."/>
            <person name="Shiels B."/>
            <person name="Tait A."/>
            <person name="Berriman M."/>
            <person name="Allred D.R."/>
            <person name="Pain A."/>
        </authorList>
    </citation>
    <scope>NUCLEOTIDE SEQUENCE</scope>
    <source>
        <strain evidence="9">1802A</strain>
    </source>
</reference>
<dbReference type="EMBL" id="JAHBMH010000073">
    <property type="protein sequence ID" value="KAK1933523.1"/>
    <property type="molecule type" value="Genomic_DNA"/>
</dbReference>
<keyword evidence="10" id="KW-1185">Reference proteome</keyword>
<evidence type="ECO:0000256" key="7">
    <source>
        <dbReference type="SAM" id="Phobius"/>
    </source>
</evidence>
<dbReference type="AlphaFoldDB" id="A0AAD9G825"/>
<feature type="transmembrane region" description="Helical" evidence="7">
    <location>
        <begin position="369"/>
        <end position="388"/>
    </location>
</feature>
<evidence type="ECO:0000256" key="1">
    <source>
        <dbReference type="ARBA" id="ARBA00022448"/>
    </source>
</evidence>
<dbReference type="Gene3D" id="1.20.1560.10">
    <property type="entry name" value="ABC transporter type 1, transmembrane domain"/>
    <property type="match status" value="1"/>
</dbReference>
<dbReference type="PANTHER" id="PTHR24223">
    <property type="entry name" value="ATP-BINDING CASSETTE SUB-FAMILY C"/>
    <property type="match status" value="1"/>
</dbReference>
<feature type="transmembrane region" description="Helical" evidence="7">
    <location>
        <begin position="242"/>
        <end position="261"/>
    </location>
</feature>
<reference evidence="9" key="2">
    <citation type="submission" date="2021-05" db="EMBL/GenBank/DDBJ databases">
        <authorList>
            <person name="Pain A."/>
        </authorList>
    </citation>
    <scope>NUCLEOTIDE SEQUENCE</scope>
    <source>
        <strain evidence="9">1802A</strain>
    </source>
</reference>
<feature type="domain" description="ABC transmembrane type-1" evidence="8">
    <location>
        <begin position="106"/>
        <end position="385"/>
    </location>
</feature>
<keyword evidence="5 7" id="KW-1133">Transmembrane helix</keyword>
<comment type="caution">
    <text evidence="9">The sequence shown here is derived from an EMBL/GenBank/DDBJ whole genome shotgun (WGS) entry which is preliminary data.</text>
</comment>
<keyword evidence="6 7" id="KW-0472">Membrane</keyword>
<keyword evidence="4 9" id="KW-0067">ATP-binding</keyword>
<evidence type="ECO:0000256" key="2">
    <source>
        <dbReference type="ARBA" id="ARBA00022692"/>
    </source>
</evidence>
<keyword evidence="2 7" id="KW-0812">Transmembrane</keyword>
<dbReference type="InterPro" id="IPR036640">
    <property type="entry name" value="ABC1_TM_sf"/>
</dbReference>
<dbReference type="GO" id="GO:0140359">
    <property type="term" value="F:ABC-type transporter activity"/>
    <property type="evidence" value="ECO:0007669"/>
    <property type="project" value="InterPro"/>
</dbReference>
<accession>A0AAD9G825</accession>
<name>A0AAD9G825_BABDI</name>
<keyword evidence="3" id="KW-0547">Nucleotide-binding</keyword>
<evidence type="ECO:0000256" key="4">
    <source>
        <dbReference type="ARBA" id="ARBA00022840"/>
    </source>
</evidence>
<dbReference type="InterPro" id="IPR011527">
    <property type="entry name" value="ABC1_TM_dom"/>
</dbReference>
<evidence type="ECO:0000259" key="8">
    <source>
        <dbReference type="PROSITE" id="PS50929"/>
    </source>
</evidence>
<feature type="transmembrane region" description="Helical" evidence="7">
    <location>
        <begin position="138"/>
        <end position="160"/>
    </location>
</feature>
<feature type="transmembrane region" description="Helical" evidence="7">
    <location>
        <begin position="105"/>
        <end position="126"/>
    </location>
</feature>
<evidence type="ECO:0000313" key="10">
    <source>
        <dbReference type="Proteomes" id="UP001195914"/>
    </source>
</evidence>
<evidence type="ECO:0000313" key="9">
    <source>
        <dbReference type="EMBL" id="KAK1933523.1"/>
    </source>
</evidence>
<evidence type="ECO:0000256" key="6">
    <source>
        <dbReference type="ARBA" id="ARBA00023136"/>
    </source>
</evidence>